<evidence type="ECO:0000256" key="5">
    <source>
        <dbReference type="ARBA" id="ARBA00022448"/>
    </source>
</evidence>
<evidence type="ECO:0000256" key="1">
    <source>
        <dbReference type="ARBA" id="ARBA00004406"/>
    </source>
</evidence>
<keyword evidence="9" id="KW-0472">Membrane</keyword>
<dbReference type="GO" id="GO:0043495">
    <property type="term" value="F:protein-membrane adaptor activity"/>
    <property type="evidence" value="ECO:0007669"/>
    <property type="project" value="TreeGrafter"/>
</dbReference>
<dbReference type="InterPro" id="IPR026849">
    <property type="entry name" value="ATG2"/>
</dbReference>
<keyword evidence="7" id="KW-0072">Autophagy</keyword>
<comment type="catalytic activity">
    <reaction evidence="11">
        <text>a 1,2-diacyl-sn-glycero-3-phosphoethanolamine(in) = a 1,2-diacyl-sn-glycero-3-phosphoethanolamine(out)</text>
        <dbReference type="Rhea" id="RHEA:38895"/>
        <dbReference type="ChEBI" id="CHEBI:64612"/>
    </reaction>
</comment>
<evidence type="ECO:0000256" key="10">
    <source>
        <dbReference type="ARBA" id="ARBA00024479"/>
    </source>
</evidence>
<keyword evidence="5" id="KW-0813">Transport</keyword>
<evidence type="ECO:0000313" key="13">
    <source>
        <dbReference type="Proteomes" id="UP000280834"/>
    </source>
</evidence>
<dbReference type="GO" id="GO:0034045">
    <property type="term" value="C:phagophore assembly site membrane"/>
    <property type="evidence" value="ECO:0007669"/>
    <property type="project" value="UniProtKB-SubCell"/>
</dbReference>
<dbReference type="Proteomes" id="UP000280834">
    <property type="component" value="Unassembled WGS sequence"/>
</dbReference>
<comment type="similarity">
    <text evidence="3">Belongs to the ATG2 family.</text>
</comment>
<dbReference type="GO" id="GO:0061908">
    <property type="term" value="C:phagophore"/>
    <property type="evidence" value="ECO:0007669"/>
    <property type="project" value="TreeGrafter"/>
</dbReference>
<accession>A0A0R3QAI5</accession>
<keyword evidence="13" id="KW-1185">Reference proteome</keyword>
<reference evidence="12 13" key="2">
    <citation type="submission" date="2018-11" db="EMBL/GenBank/DDBJ databases">
        <authorList>
            <consortium name="Pathogen Informatics"/>
        </authorList>
    </citation>
    <scope>NUCLEOTIDE SEQUENCE [LARGE SCALE GENOMIC DNA]</scope>
</reference>
<dbReference type="AlphaFoldDB" id="A0A0R3QAI5"/>
<evidence type="ECO:0000313" key="12">
    <source>
        <dbReference type="EMBL" id="VDO13063.1"/>
    </source>
</evidence>
<dbReference type="GO" id="GO:0000422">
    <property type="term" value="P:autophagy of mitochondrion"/>
    <property type="evidence" value="ECO:0007669"/>
    <property type="project" value="TreeGrafter"/>
</dbReference>
<dbReference type="PANTHER" id="PTHR13190">
    <property type="entry name" value="AUTOPHAGY-RELATED 2, ISOFORM A"/>
    <property type="match status" value="1"/>
</dbReference>
<dbReference type="GO" id="GO:0061709">
    <property type="term" value="P:reticulophagy"/>
    <property type="evidence" value="ECO:0007669"/>
    <property type="project" value="TreeGrafter"/>
</dbReference>
<dbReference type="STRING" id="42155.A0A0R3QAI5"/>
<evidence type="ECO:0000256" key="3">
    <source>
        <dbReference type="ARBA" id="ARBA00009714"/>
    </source>
</evidence>
<evidence type="ECO:0000256" key="8">
    <source>
        <dbReference type="ARBA" id="ARBA00023055"/>
    </source>
</evidence>
<evidence type="ECO:0000256" key="6">
    <source>
        <dbReference type="ARBA" id="ARBA00022824"/>
    </source>
</evidence>
<dbReference type="GO" id="GO:0005789">
    <property type="term" value="C:endoplasmic reticulum membrane"/>
    <property type="evidence" value="ECO:0007669"/>
    <property type="project" value="UniProtKB-SubCell"/>
</dbReference>
<dbReference type="GO" id="GO:0032266">
    <property type="term" value="F:phosphatidylinositol-3-phosphate binding"/>
    <property type="evidence" value="ECO:0007669"/>
    <property type="project" value="TreeGrafter"/>
</dbReference>
<dbReference type="Pfam" id="PF13329">
    <property type="entry name" value="ATG2_CAD"/>
    <property type="match status" value="1"/>
</dbReference>
<proteinExistence type="inferred from homology"/>
<dbReference type="GO" id="GO:0006869">
    <property type="term" value="P:lipid transport"/>
    <property type="evidence" value="ECO:0007669"/>
    <property type="project" value="UniProtKB-KW"/>
</dbReference>
<evidence type="ECO:0000256" key="9">
    <source>
        <dbReference type="ARBA" id="ARBA00023136"/>
    </source>
</evidence>
<evidence type="ECO:0000256" key="7">
    <source>
        <dbReference type="ARBA" id="ARBA00023006"/>
    </source>
</evidence>
<dbReference type="GO" id="GO:0034727">
    <property type="term" value="P:piecemeal microautophagy of the nucleus"/>
    <property type="evidence" value="ECO:0007669"/>
    <property type="project" value="TreeGrafter"/>
</dbReference>
<organism evidence="14">
    <name type="scientific">Brugia timori</name>
    <dbReference type="NCBI Taxonomy" id="42155"/>
    <lineage>
        <taxon>Eukaryota</taxon>
        <taxon>Metazoa</taxon>
        <taxon>Ecdysozoa</taxon>
        <taxon>Nematoda</taxon>
        <taxon>Chromadorea</taxon>
        <taxon>Rhabditida</taxon>
        <taxon>Spirurina</taxon>
        <taxon>Spiruromorpha</taxon>
        <taxon>Filarioidea</taxon>
        <taxon>Onchocercidae</taxon>
        <taxon>Brugia</taxon>
    </lineage>
</organism>
<dbReference type="GO" id="GO:0000045">
    <property type="term" value="P:autophagosome assembly"/>
    <property type="evidence" value="ECO:0007669"/>
    <property type="project" value="TreeGrafter"/>
</dbReference>
<keyword evidence="8" id="KW-0445">Lipid transport</keyword>
<dbReference type="WBParaSite" id="BTMF_0000335401-mRNA-1">
    <property type="protein sequence ID" value="BTMF_0000335401-mRNA-1"/>
    <property type="gene ID" value="BTMF_0000335401"/>
</dbReference>
<protein>
    <recommendedName>
        <fullName evidence="4">Autophagy-related protein 2</fullName>
    </recommendedName>
</protein>
<name>A0A0R3QAI5_9BILA</name>
<evidence type="ECO:0000256" key="2">
    <source>
        <dbReference type="ARBA" id="ARBA00004623"/>
    </source>
</evidence>
<comment type="subcellular location">
    <subcellularLocation>
        <location evidence="1">Endoplasmic reticulum membrane</location>
        <topology evidence="1">Peripheral membrane protein</topology>
    </subcellularLocation>
    <subcellularLocation>
        <location evidence="2">Preautophagosomal structure membrane</location>
        <topology evidence="2">Peripheral membrane protein</topology>
    </subcellularLocation>
</comment>
<reference evidence="14" key="1">
    <citation type="submission" date="2017-02" db="UniProtKB">
        <authorList>
            <consortium name="WormBaseParasite"/>
        </authorList>
    </citation>
    <scope>IDENTIFICATION</scope>
</reference>
<dbReference type="EMBL" id="UZAG01002257">
    <property type="protein sequence ID" value="VDO13063.1"/>
    <property type="molecule type" value="Genomic_DNA"/>
</dbReference>
<sequence>MPEKPWLEVRLDGNNDIMQCAGDTDSDTAIKCMEMTLQSNAFLKEFVLIFGIILKLNMDENLIVLDDDFYVDESENDSLMLNERLYFTSDLFNESGSVTDDVTNLFGCMSSSLQSLSNARTQRFSTANTDGSIRTVLPTAYKEARNVDYERGKNSLEIGPWGAESIVKGKIYFKEFTFSPSAVIRLDLNGKRIRPDQGWILGLLVGLSDFKCTEIRLKELSCTRGLLGYDRCFKFAVNAWLNDINNKQLVQFITSYGPIKSLVEIGFGIRDLFLMPVNEYCREEGHIIKGLQRGAESFGISTATAAVDMLQRMVGVVQVGIF</sequence>
<gene>
    <name evidence="12" type="ORF">BTMF_LOCUS2666</name>
</gene>
<dbReference type="PANTHER" id="PTHR13190:SF1">
    <property type="entry name" value="AUTOPHAGY-RELATED 2, ISOFORM A"/>
    <property type="match status" value="1"/>
</dbReference>
<evidence type="ECO:0000256" key="4">
    <source>
        <dbReference type="ARBA" id="ARBA00018070"/>
    </source>
</evidence>
<keyword evidence="6" id="KW-0256">Endoplasmic reticulum</keyword>
<evidence type="ECO:0000313" key="14">
    <source>
        <dbReference type="WBParaSite" id="BTMF_0000335401-mRNA-1"/>
    </source>
</evidence>
<comment type="catalytic activity">
    <reaction evidence="10">
        <text>a 1,2-diacyl-sn-glycero-3-phospho-L-serine(in) = a 1,2-diacyl-sn-glycero-3-phospho-L-serine(out)</text>
        <dbReference type="Rhea" id="RHEA:38663"/>
        <dbReference type="ChEBI" id="CHEBI:57262"/>
    </reaction>
</comment>
<evidence type="ECO:0000256" key="11">
    <source>
        <dbReference type="ARBA" id="ARBA00024615"/>
    </source>
</evidence>
<dbReference type="GO" id="GO:0061723">
    <property type="term" value="P:glycophagy"/>
    <property type="evidence" value="ECO:0007669"/>
    <property type="project" value="TreeGrafter"/>
</dbReference>